<gene>
    <name evidence="7" type="primary">hemH</name>
    <name evidence="9" type="ORF">SAMN05421779_102148</name>
</gene>
<evidence type="ECO:0000256" key="2">
    <source>
        <dbReference type="ARBA" id="ARBA00023004"/>
    </source>
</evidence>
<keyword evidence="7" id="KW-0479">Metal-binding</keyword>
<feature type="binding site" evidence="7">
    <location>
        <position position="194"/>
    </location>
    <ligand>
        <name>Fe(2+)</name>
        <dbReference type="ChEBI" id="CHEBI:29033"/>
    </ligand>
</feature>
<evidence type="ECO:0000256" key="4">
    <source>
        <dbReference type="ARBA" id="ARBA00023239"/>
    </source>
</evidence>
<dbReference type="GO" id="GO:0004325">
    <property type="term" value="F:ferrochelatase activity"/>
    <property type="evidence" value="ECO:0007669"/>
    <property type="project" value="UniProtKB-UniRule"/>
</dbReference>
<dbReference type="AlphaFoldDB" id="A0A1N7JE16"/>
<dbReference type="GO" id="GO:0046872">
    <property type="term" value="F:metal ion binding"/>
    <property type="evidence" value="ECO:0007669"/>
    <property type="project" value="UniProtKB-KW"/>
</dbReference>
<dbReference type="PANTHER" id="PTHR11108:SF1">
    <property type="entry name" value="FERROCHELATASE, MITOCHONDRIAL"/>
    <property type="match status" value="1"/>
</dbReference>
<dbReference type="Pfam" id="PF00762">
    <property type="entry name" value="Ferrochelatase"/>
    <property type="match status" value="1"/>
</dbReference>
<dbReference type="InterPro" id="IPR033659">
    <property type="entry name" value="Ferrochelatase_N"/>
</dbReference>
<dbReference type="Gene3D" id="3.40.50.1400">
    <property type="match status" value="2"/>
</dbReference>
<evidence type="ECO:0000256" key="8">
    <source>
        <dbReference type="RuleBase" id="RU000607"/>
    </source>
</evidence>
<feature type="binding site" evidence="7">
    <location>
        <position position="274"/>
    </location>
    <ligand>
        <name>Fe(2+)</name>
        <dbReference type="ChEBI" id="CHEBI:29033"/>
    </ligand>
</feature>
<dbReference type="GO" id="GO:0006783">
    <property type="term" value="P:heme biosynthetic process"/>
    <property type="evidence" value="ECO:0007669"/>
    <property type="project" value="UniProtKB-UniRule"/>
</dbReference>
<dbReference type="CDD" id="cd00419">
    <property type="entry name" value="Ferrochelatase_C"/>
    <property type="match status" value="1"/>
</dbReference>
<accession>A0A1N7JE16</accession>
<keyword evidence="7 8" id="KW-0963">Cytoplasm</keyword>
<comment type="pathway">
    <text evidence="7 8">Porphyrin-containing compound metabolism; protoheme biosynthesis; protoheme from protoporphyrin-IX: step 1/1.</text>
</comment>
<dbReference type="UniPathway" id="UPA00252">
    <property type="reaction ID" value="UER00325"/>
</dbReference>
<keyword evidence="3 7" id="KW-0350">Heme biosynthesis</keyword>
<reference evidence="9 10" key="1">
    <citation type="submission" date="2017-01" db="EMBL/GenBank/DDBJ databases">
        <authorList>
            <person name="Mah S.A."/>
            <person name="Swanson W.J."/>
            <person name="Moy G.W."/>
            <person name="Vacquier V.D."/>
        </authorList>
    </citation>
    <scope>NUCLEOTIDE SEQUENCE [LARGE SCALE GENOMIC DNA]</scope>
    <source>
        <strain evidence="9 10">DSM 11589</strain>
    </source>
</reference>
<evidence type="ECO:0000256" key="1">
    <source>
        <dbReference type="ARBA" id="ARBA00007718"/>
    </source>
</evidence>
<evidence type="ECO:0000256" key="3">
    <source>
        <dbReference type="ARBA" id="ARBA00023133"/>
    </source>
</evidence>
<protein>
    <recommendedName>
        <fullName evidence="7 8">Ferrochelatase</fullName>
        <ecNumber evidence="7 8">4.98.1.1</ecNumber>
    </recommendedName>
    <alternativeName>
        <fullName evidence="7">Heme synthase</fullName>
    </alternativeName>
    <alternativeName>
        <fullName evidence="7">Protoheme ferro-lyase</fullName>
    </alternativeName>
</protein>
<dbReference type="HAMAP" id="MF_00323">
    <property type="entry name" value="Ferrochelatase"/>
    <property type="match status" value="1"/>
</dbReference>
<organism evidence="9 10">
    <name type="scientific">Insolitispirillum peregrinum</name>
    <dbReference type="NCBI Taxonomy" id="80876"/>
    <lineage>
        <taxon>Bacteria</taxon>
        <taxon>Pseudomonadati</taxon>
        <taxon>Pseudomonadota</taxon>
        <taxon>Alphaproteobacteria</taxon>
        <taxon>Rhodospirillales</taxon>
        <taxon>Novispirillaceae</taxon>
        <taxon>Insolitispirillum</taxon>
    </lineage>
</organism>
<dbReference type="Proteomes" id="UP000185678">
    <property type="component" value="Unassembled WGS sequence"/>
</dbReference>
<comment type="similarity">
    <text evidence="1 7 8">Belongs to the ferrochelatase family.</text>
</comment>
<evidence type="ECO:0000313" key="10">
    <source>
        <dbReference type="Proteomes" id="UP000185678"/>
    </source>
</evidence>
<dbReference type="InterPro" id="IPR001015">
    <property type="entry name" value="Ferrochelatase"/>
</dbReference>
<comment type="subcellular location">
    <subcellularLocation>
        <location evidence="7 8">Cytoplasm</location>
    </subcellularLocation>
</comment>
<comment type="function">
    <text evidence="7 8">Catalyzes the ferrous insertion into protoporphyrin IX.</text>
</comment>
<evidence type="ECO:0000256" key="5">
    <source>
        <dbReference type="ARBA" id="ARBA00023244"/>
    </source>
</evidence>
<keyword evidence="10" id="KW-1185">Reference proteome</keyword>
<keyword evidence="5 7" id="KW-0627">Porphyrin biosynthesis</keyword>
<evidence type="ECO:0000313" key="9">
    <source>
        <dbReference type="EMBL" id="SIS47540.1"/>
    </source>
</evidence>
<comment type="catalytic activity">
    <reaction evidence="6">
        <text>Fe-coproporphyrin III + 2 H(+) = coproporphyrin III + Fe(2+)</text>
        <dbReference type="Rhea" id="RHEA:49572"/>
        <dbReference type="ChEBI" id="CHEBI:15378"/>
        <dbReference type="ChEBI" id="CHEBI:29033"/>
        <dbReference type="ChEBI" id="CHEBI:68438"/>
        <dbReference type="ChEBI" id="CHEBI:131725"/>
        <dbReference type="EC" id="4.99.1.9"/>
    </reaction>
    <physiologicalReaction direction="right-to-left" evidence="6">
        <dbReference type="Rhea" id="RHEA:49574"/>
    </physiologicalReaction>
</comment>
<dbReference type="InterPro" id="IPR033644">
    <property type="entry name" value="Ferrochelatase_C"/>
</dbReference>
<dbReference type="PANTHER" id="PTHR11108">
    <property type="entry name" value="FERROCHELATASE"/>
    <property type="match status" value="1"/>
</dbReference>
<dbReference type="CDD" id="cd03411">
    <property type="entry name" value="Ferrochelatase_N"/>
    <property type="match status" value="1"/>
</dbReference>
<dbReference type="NCBIfam" id="TIGR00109">
    <property type="entry name" value="hemH"/>
    <property type="match status" value="1"/>
</dbReference>
<dbReference type="RefSeq" id="WP_076399059.1">
    <property type="nucleotide sequence ID" value="NZ_FTOA01000002.1"/>
</dbReference>
<dbReference type="EMBL" id="FTOA01000002">
    <property type="protein sequence ID" value="SIS47540.1"/>
    <property type="molecule type" value="Genomic_DNA"/>
</dbReference>
<dbReference type="STRING" id="80876.SAMN05421779_102148"/>
<name>A0A1N7JE16_9PROT</name>
<comment type="catalytic activity">
    <reaction evidence="7 8">
        <text>heme b + 2 H(+) = protoporphyrin IX + Fe(2+)</text>
        <dbReference type="Rhea" id="RHEA:22584"/>
        <dbReference type="ChEBI" id="CHEBI:15378"/>
        <dbReference type="ChEBI" id="CHEBI:29033"/>
        <dbReference type="ChEBI" id="CHEBI:57306"/>
        <dbReference type="ChEBI" id="CHEBI:60344"/>
        <dbReference type="EC" id="4.98.1.1"/>
    </reaction>
</comment>
<dbReference type="InterPro" id="IPR019772">
    <property type="entry name" value="Ferrochelatase_AS"/>
</dbReference>
<dbReference type="GO" id="GO:0005737">
    <property type="term" value="C:cytoplasm"/>
    <property type="evidence" value="ECO:0007669"/>
    <property type="project" value="UniProtKB-SubCell"/>
</dbReference>
<evidence type="ECO:0000256" key="6">
    <source>
        <dbReference type="ARBA" id="ARBA00024536"/>
    </source>
</evidence>
<evidence type="ECO:0000256" key="7">
    <source>
        <dbReference type="HAMAP-Rule" id="MF_00323"/>
    </source>
</evidence>
<dbReference type="OrthoDB" id="9809741at2"/>
<sequence length="346" mass="37244">MGKLAVVLFNLGGPDRPEAVQPFLFNLFNDPAIIGAPNPIRWALAKFISSRRAPVAREIYAHLGGKSPLLEQTQSQAQALEQVLKTAGSDQVRVFIAMRYWHPMTAETVAEVKAFAPDRVVLLPLYPQYSRTTSGSSLKLWAEEAKRQGLTCPSQSICCWPTMDGFVSAMASSVSEAVHRLASHGEPRVLFSAHGLPKKVIAGGDPYQWQVEQSAAAIVEKMALPGLDWQVCYQSRVGPLEWIGPATEAEIHRAGADGVPLVVVPLAFVSEHSETLVELDIEYGALATEAGVPAYARVSTVQSSPTFIDGLAGLVRQTLSNGAALQAEQQQRVCPGQFGNCPCKAG</sequence>
<keyword evidence="2 7" id="KW-0408">Iron</keyword>
<dbReference type="PROSITE" id="PS00534">
    <property type="entry name" value="FERROCHELATASE"/>
    <property type="match status" value="1"/>
</dbReference>
<dbReference type="EC" id="4.98.1.1" evidence="7 8"/>
<proteinExistence type="inferred from homology"/>
<dbReference type="SUPFAM" id="SSF53800">
    <property type="entry name" value="Chelatase"/>
    <property type="match status" value="1"/>
</dbReference>
<keyword evidence="4 7" id="KW-0456">Lyase</keyword>